<keyword evidence="4" id="KW-1185">Reference proteome</keyword>
<reference evidence="3 4" key="1">
    <citation type="submission" date="2020-08" db="EMBL/GenBank/DDBJ databases">
        <title>Sequencing the genomes of 1000 actinobacteria strains.</title>
        <authorList>
            <person name="Klenk H.-P."/>
        </authorList>
    </citation>
    <scope>NUCLEOTIDE SEQUENCE [LARGE SCALE GENOMIC DNA]</scope>
    <source>
        <strain evidence="3 4">DSM 24947</strain>
    </source>
</reference>
<accession>A0A7W7FKA9</accession>
<keyword evidence="1" id="KW-0472">Membrane</keyword>
<sequence>MTQPRLVDGVPDVFPPTLREVMLRPFWIGMLAVALAVAGIFAWLGQWQLGNAIDTDPPPAGMTEELRPLGEVVAPGDYLAEPLVGQQVEVTGSFVPGDFRVISSRFDQEEPGFWVAGQFRVDPSTAGVTDPTSLAVAVGFTGSRAEADAAASALDQEAPQDVTLTGRLISDEGALPPPSDGDPQELTRMSPPALLSGWTDAAGIDVYRPYLTSSEPLGGLGEIHSPAPSELSSVNWLNIFYAIEWAVFAGFAVYMWYRLTRDAWEKEVEELTGGDEPEPARP</sequence>
<dbReference type="RefSeq" id="WP_246367019.1">
    <property type="nucleotide sequence ID" value="NZ_JACHMD010000001.1"/>
</dbReference>
<proteinExistence type="inferred from homology"/>
<evidence type="ECO:0000256" key="2">
    <source>
        <dbReference type="SAM" id="MobiDB-lite"/>
    </source>
</evidence>
<feature type="transmembrane region" description="Helical" evidence="1">
    <location>
        <begin position="26"/>
        <end position="44"/>
    </location>
</feature>
<organism evidence="3 4">
    <name type="scientific">Microbacterium marinum</name>
    <dbReference type="NCBI Taxonomy" id="421115"/>
    <lineage>
        <taxon>Bacteria</taxon>
        <taxon>Bacillati</taxon>
        <taxon>Actinomycetota</taxon>
        <taxon>Actinomycetes</taxon>
        <taxon>Micrococcales</taxon>
        <taxon>Microbacteriaceae</taxon>
        <taxon>Microbacterium</taxon>
    </lineage>
</organism>
<dbReference type="EMBL" id="JACHMD010000001">
    <property type="protein sequence ID" value="MBB4666189.1"/>
    <property type="molecule type" value="Genomic_DNA"/>
</dbReference>
<dbReference type="InterPro" id="IPR002994">
    <property type="entry name" value="Surf1/Shy1"/>
</dbReference>
<keyword evidence="1" id="KW-0812">Transmembrane</keyword>
<comment type="caution">
    <text evidence="3">The sequence shown here is derived from an EMBL/GenBank/DDBJ whole genome shotgun (WGS) entry which is preliminary data.</text>
</comment>
<name>A0A7W7FKA9_9MICO</name>
<dbReference type="AlphaFoldDB" id="A0A7W7FKA9"/>
<evidence type="ECO:0000256" key="1">
    <source>
        <dbReference type="RuleBase" id="RU363076"/>
    </source>
</evidence>
<dbReference type="GO" id="GO:0005886">
    <property type="term" value="C:plasma membrane"/>
    <property type="evidence" value="ECO:0007669"/>
    <property type="project" value="UniProtKB-SubCell"/>
</dbReference>
<dbReference type="Pfam" id="PF02104">
    <property type="entry name" value="SURF1"/>
    <property type="match status" value="1"/>
</dbReference>
<dbReference type="PROSITE" id="PS50895">
    <property type="entry name" value="SURF1"/>
    <property type="match status" value="1"/>
</dbReference>
<comment type="similarity">
    <text evidence="1">Belongs to the SURF1 family.</text>
</comment>
<feature type="region of interest" description="Disordered" evidence="2">
    <location>
        <begin position="168"/>
        <end position="191"/>
    </location>
</feature>
<evidence type="ECO:0000313" key="3">
    <source>
        <dbReference type="EMBL" id="MBB4666189.1"/>
    </source>
</evidence>
<keyword evidence="1" id="KW-1003">Cell membrane</keyword>
<evidence type="ECO:0000313" key="4">
    <source>
        <dbReference type="Proteomes" id="UP000573729"/>
    </source>
</evidence>
<comment type="subcellular location">
    <subcellularLocation>
        <location evidence="1">Cell membrane</location>
        <topology evidence="1">Multi-pass membrane protein</topology>
    </subcellularLocation>
</comment>
<protein>
    <recommendedName>
        <fullName evidence="1">SURF1-like protein</fullName>
    </recommendedName>
</protein>
<dbReference type="Proteomes" id="UP000573729">
    <property type="component" value="Unassembled WGS sequence"/>
</dbReference>
<feature type="transmembrane region" description="Helical" evidence="1">
    <location>
        <begin position="239"/>
        <end position="257"/>
    </location>
</feature>
<gene>
    <name evidence="3" type="ORF">BKA24_000898</name>
</gene>
<keyword evidence="1" id="KW-1133">Transmembrane helix</keyword>